<dbReference type="EMBL" id="AP022570">
    <property type="protein sequence ID" value="BBX53661.1"/>
    <property type="molecule type" value="Genomic_DNA"/>
</dbReference>
<dbReference type="InterPro" id="IPR025668">
    <property type="entry name" value="Tnp_DDE_dom"/>
</dbReference>
<evidence type="ECO:0000256" key="1">
    <source>
        <dbReference type="SAM" id="MobiDB-lite"/>
    </source>
</evidence>
<sequence length="199" mass="21139">MIIATGVGNSPSDKVMFAEMAAKADAAAQMIERHRLAPTGDSDSDPTLGDTGSFTDPQHWGDDDITDGATTDIGLLLADAGYLSAANLTCRGPKRLIAPGKNTQVRDTARQRPTSGPPPTDASPAQRNAHRIATAAGAALYSRRSHIAETPFGHAKHNLNFRRFTSRGHHRAAAEFTFHAMVHNLLKAINTGNLSHALA</sequence>
<accession>A0A6N4VGA0</accession>
<evidence type="ECO:0000313" key="4">
    <source>
        <dbReference type="Proteomes" id="UP000466785"/>
    </source>
</evidence>
<evidence type="ECO:0000259" key="2">
    <source>
        <dbReference type="Pfam" id="PF13751"/>
    </source>
</evidence>
<keyword evidence="4" id="KW-1185">Reference proteome</keyword>
<reference evidence="3 4" key="1">
    <citation type="journal article" date="2019" name="Emerg. Microbes Infect.">
        <title>Comprehensive subspecies identification of 175 nontuberculous mycobacteria species based on 7547 genomic profiles.</title>
        <authorList>
            <person name="Matsumoto Y."/>
            <person name="Kinjo T."/>
            <person name="Motooka D."/>
            <person name="Nabeya D."/>
            <person name="Jung N."/>
            <person name="Uechi K."/>
            <person name="Horii T."/>
            <person name="Iida T."/>
            <person name="Fujita J."/>
            <person name="Nakamura S."/>
        </authorList>
    </citation>
    <scope>NUCLEOTIDE SEQUENCE [LARGE SCALE GENOMIC DNA]</scope>
    <source>
        <strain evidence="3 4">JCM 12603</strain>
    </source>
</reference>
<dbReference type="AlphaFoldDB" id="A0A6N4VGA0"/>
<feature type="region of interest" description="Disordered" evidence="1">
    <location>
        <begin position="93"/>
        <end position="127"/>
    </location>
</feature>
<dbReference type="RefSeq" id="WP_407666022.1">
    <property type="nucleotide sequence ID" value="NZ_AP022570.1"/>
</dbReference>
<proteinExistence type="predicted"/>
<organism evidence="3 4">
    <name type="scientific">Mycolicibacterium poriferae</name>
    <dbReference type="NCBI Taxonomy" id="39694"/>
    <lineage>
        <taxon>Bacteria</taxon>
        <taxon>Bacillati</taxon>
        <taxon>Actinomycetota</taxon>
        <taxon>Actinomycetes</taxon>
        <taxon>Mycobacteriales</taxon>
        <taxon>Mycobacteriaceae</taxon>
        <taxon>Mycolicibacterium</taxon>
    </lineage>
</organism>
<protein>
    <recommendedName>
        <fullName evidence="2">Transposase DDE domain-containing protein</fullName>
    </recommendedName>
</protein>
<gene>
    <name evidence="3" type="ORF">MPOR_46870</name>
</gene>
<dbReference type="Pfam" id="PF13751">
    <property type="entry name" value="DDE_Tnp_1_6"/>
    <property type="match status" value="1"/>
</dbReference>
<feature type="compositionally biased region" description="Polar residues" evidence="1">
    <location>
        <begin position="101"/>
        <end position="114"/>
    </location>
</feature>
<evidence type="ECO:0000313" key="3">
    <source>
        <dbReference type="EMBL" id="BBX53661.1"/>
    </source>
</evidence>
<feature type="domain" description="Transposase DDE" evidence="2">
    <location>
        <begin position="124"/>
        <end position="187"/>
    </location>
</feature>
<name>A0A6N4VGA0_9MYCO</name>
<feature type="region of interest" description="Disordered" evidence="1">
    <location>
        <begin position="37"/>
        <end position="65"/>
    </location>
</feature>
<dbReference type="Proteomes" id="UP000466785">
    <property type="component" value="Chromosome"/>
</dbReference>
<dbReference type="KEGG" id="mpof:MPOR_46870"/>